<dbReference type="RefSeq" id="WP_029453290.1">
    <property type="nucleotide sequence ID" value="NZ_PTIS01000001.1"/>
</dbReference>
<dbReference type="SUPFAM" id="SSF63862">
    <property type="entry name" value="Thiamin pyrophosphokinase, substrate-binding domain"/>
    <property type="match status" value="1"/>
</dbReference>
<dbReference type="STRING" id="37659.GCA_000703125_02609"/>
<dbReference type="GO" id="GO:0004788">
    <property type="term" value="F:thiamine diphosphokinase activity"/>
    <property type="evidence" value="ECO:0007669"/>
    <property type="project" value="UniProtKB-UniRule"/>
</dbReference>
<dbReference type="GO" id="GO:0009229">
    <property type="term" value="P:thiamine diphosphate biosynthetic process"/>
    <property type="evidence" value="ECO:0007669"/>
    <property type="project" value="InterPro"/>
</dbReference>
<dbReference type="InterPro" id="IPR006282">
    <property type="entry name" value="Thi_PPkinase"/>
</dbReference>
<name>A0A2S6G181_9CLOT</name>
<evidence type="ECO:0000256" key="3">
    <source>
        <dbReference type="ARBA" id="ARBA00022777"/>
    </source>
</evidence>
<dbReference type="InterPro" id="IPR036371">
    <property type="entry name" value="TPK_B1-bd_sf"/>
</dbReference>
<dbReference type="Pfam" id="PF04265">
    <property type="entry name" value="TPK_B1_binding"/>
    <property type="match status" value="1"/>
</dbReference>
<keyword evidence="4" id="KW-0067">ATP-binding</keyword>
<dbReference type="AlphaFoldDB" id="A0A2S6G181"/>
<organism evidence="7 8">
    <name type="scientific">Clostridium algidicarnis DSM 15099</name>
    <dbReference type="NCBI Taxonomy" id="1121295"/>
    <lineage>
        <taxon>Bacteria</taxon>
        <taxon>Bacillati</taxon>
        <taxon>Bacillota</taxon>
        <taxon>Clostridia</taxon>
        <taxon>Eubacteriales</taxon>
        <taxon>Clostridiaceae</taxon>
        <taxon>Clostridium</taxon>
    </lineage>
</organism>
<evidence type="ECO:0000256" key="2">
    <source>
        <dbReference type="ARBA" id="ARBA00022741"/>
    </source>
</evidence>
<keyword evidence="1" id="KW-0808">Transferase</keyword>
<accession>A0A2S6G181</accession>
<dbReference type="NCBIfam" id="TIGR01378">
    <property type="entry name" value="thi_PPkinase"/>
    <property type="match status" value="1"/>
</dbReference>
<protein>
    <recommendedName>
        <fullName evidence="5">Thiamine diphosphokinase</fullName>
        <ecNumber evidence="5">2.7.6.2</ecNumber>
    </recommendedName>
</protein>
<evidence type="ECO:0000313" key="7">
    <source>
        <dbReference type="EMBL" id="PPK49677.1"/>
    </source>
</evidence>
<dbReference type="Pfam" id="PF04263">
    <property type="entry name" value="TPK_catalytic"/>
    <property type="match status" value="1"/>
</dbReference>
<dbReference type="EMBL" id="PTIS01000001">
    <property type="protein sequence ID" value="PPK49677.1"/>
    <property type="molecule type" value="Genomic_DNA"/>
</dbReference>
<proteinExistence type="predicted"/>
<evidence type="ECO:0000313" key="8">
    <source>
        <dbReference type="Proteomes" id="UP000239863"/>
    </source>
</evidence>
<feature type="domain" description="Thiamin pyrophosphokinase thiamin-binding" evidence="6">
    <location>
        <begin position="146"/>
        <end position="205"/>
    </location>
</feature>
<dbReference type="GeneID" id="75091415"/>
<dbReference type="CDD" id="cd07995">
    <property type="entry name" value="TPK"/>
    <property type="match status" value="1"/>
</dbReference>
<gene>
    <name evidence="7" type="ORF">BD821_101342</name>
</gene>
<evidence type="ECO:0000256" key="1">
    <source>
        <dbReference type="ARBA" id="ARBA00022679"/>
    </source>
</evidence>
<dbReference type="PANTHER" id="PTHR41299">
    <property type="entry name" value="THIAMINE PYROPHOSPHOKINASE"/>
    <property type="match status" value="1"/>
</dbReference>
<dbReference type="SUPFAM" id="SSF63999">
    <property type="entry name" value="Thiamin pyrophosphokinase, catalytic domain"/>
    <property type="match status" value="1"/>
</dbReference>
<sequence>MKIVIVAGGNPPSFNLLNDEIRDCDFLIAADKGGEVLYRAGISPNILLGDFDSIDEKVFKYFKNNLEDIEIYPKEKDFTDTELALIKALEKKAKEIVFLGCTGSRLDHMLANLGLLETCLDNGVDAYIKDDNNCIFLRNKNCSLKGEYGQILSFQAFKEEVEEFNIYGAKYDLRDYRLAFGDPRTVSNEFLKEDVRIEFKKGIVMVMYSKD</sequence>
<evidence type="ECO:0000259" key="6">
    <source>
        <dbReference type="SMART" id="SM00983"/>
    </source>
</evidence>
<dbReference type="Proteomes" id="UP000239863">
    <property type="component" value="Unassembled WGS sequence"/>
</dbReference>
<dbReference type="GO" id="GO:0006772">
    <property type="term" value="P:thiamine metabolic process"/>
    <property type="evidence" value="ECO:0007669"/>
    <property type="project" value="UniProtKB-UniRule"/>
</dbReference>
<dbReference type="InterPro" id="IPR036759">
    <property type="entry name" value="TPK_catalytic_sf"/>
</dbReference>
<dbReference type="OrthoDB" id="9804377at2"/>
<comment type="caution">
    <text evidence="7">The sequence shown here is derived from an EMBL/GenBank/DDBJ whole genome shotgun (WGS) entry which is preliminary data.</text>
</comment>
<dbReference type="Gene3D" id="3.40.50.10240">
    <property type="entry name" value="Thiamin pyrophosphokinase, catalytic domain"/>
    <property type="match status" value="1"/>
</dbReference>
<dbReference type="GO" id="GO:0030975">
    <property type="term" value="F:thiamine binding"/>
    <property type="evidence" value="ECO:0007669"/>
    <property type="project" value="InterPro"/>
</dbReference>
<reference evidence="7 8" key="1">
    <citation type="submission" date="2018-02" db="EMBL/GenBank/DDBJ databases">
        <title>Genomic Encyclopedia of Archaeal and Bacterial Type Strains, Phase II (KMG-II): from individual species to whole genera.</title>
        <authorList>
            <person name="Goeker M."/>
        </authorList>
    </citation>
    <scope>NUCLEOTIDE SEQUENCE [LARGE SCALE GENOMIC DNA]</scope>
    <source>
        <strain evidence="7 8">DSM 15099</strain>
    </source>
</reference>
<evidence type="ECO:0000256" key="4">
    <source>
        <dbReference type="ARBA" id="ARBA00022840"/>
    </source>
</evidence>
<evidence type="ECO:0000256" key="5">
    <source>
        <dbReference type="NCBIfam" id="TIGR01378"/>
    </source>
</evidence>
<dbReference type="GO" id="GO:0005524">
    <property type="term" value="F:ATP binding"/>
    <property type="evidence" value="ECO:0007669"/>
    <property type="project" value="UniProtKB-KW"/>
</dbReference>
<dbReference type="InterPro" id="IPR007373">
    <property type="entry name" value="Thiamin_PyroPKinase_B1-bd"/>
</dbReference>
<dbReference type="InterPro" id="IPR053149">
    <property type="entry name" value="TPK"/>
</dbReference>
<dbReference type="InterPro" id="IPR007371">
    <property type="entry name" value="TPK_catalytic"/>
</dbReference>
<dbReference type="PANTHER" id="PTHR41299:SF1">
    <property type="entry name" value="THIAMINE PYROPHOSPHOKINASE"/>
    <property type="match status" value="1"/>
</dbReference>
<dbReference type="GO" id="GO:0016301">
    <property type="term" value="F:kinase activity"/>
    <property type="evidence" value="ECO:0007669"/>
    <property type="project" value="UniProtKB-KW"/>
</dbReference>
<dbReference type="EC" id="2.7.6.2" evidence="5"/>
<keyword evidence="3 7" id="KW-0418">Kinase</keyword>
<keyword evidence="2" id="KW-0547">Nucleotide-binding</keyword>
<dbReference type="SMART" id="SM00983">
    <property type="entry name" value="TPK_B1_binding"/>
    <property type="match status" value="1"/>
</dbReference>